<proteinExistence type="predicted"/>
<name>A0A068V769_COFCA</name>
<protein>
    <submittedName>
        <fullName evidence="1">Uncharacterized protein</fullName>
    </submittedName>
</protein>
<gene>
    <name evidence="1" type="ORF">GSCOC_T00018121001</name>
</gene>
<sequence length="65" mass="7494">MKKYLLFFKKKKMVKTSILQEDCCALQWICSTLDFQVKVAGEAQVYAAATVFLVPFLEIKGNFLR</sequence>
<dbReference type="InParanoid" id="A0A068V769"/>
<evidence type="ECO:0000313" key="2">
    <source>
        <dbReference type="Proteomes" id="UP000295252"/>
    </source>
</evidence>
<reference evidence="2" key="1">
    <citation type="journal article" date="2014" name="Science">
        <title>The coffee genome provides insight into the convergent evolution of caffeine biosynthesis.</title>
        <authorList>
            <person name="Denoeud F."/>
            <person name="Carretero-Paulet L."/>
            <person name="Dereeper A."/>
            <person name="Droc G."/>
            <person name="Guyot R."/>
            <person name="Pietrella M."/>
            <person name="Zheng C."/>
            <person name="Alberti A."/>
            <person name="Anthony F."/>
            <person name="Aprea G."/>
            <person name="Aury J.M."/>
            <person name="Bento P."/>
            <person name="Bernard M."/>
            <person name="Bocs S."/>
            <person name="Campa C."/>
            <person name="Cenci A."/>
            <person name="Combes M.C."/>
            <person name="Crouzillat D."/>
            <person name="Da Silva C."/>
            <person name="Daddiego L."/>
            <person name="De Bellis F."/>
            <person name="Dussert S."/>
            <person name="Garsmeur O."/>
            <person name="Gayraud T."/>
            <person name="Guignon V."/>
            <person name="Jahn K."/>
            <person name="Jamilloux V."/>
            <person name="Joet T."/>
            <person name="Labadie K."/>
            <person name="Lan T."/>
            <person name="Leclercq J."/>
            <person name="Lepelley M."/>
            <person name="Leroy T."/>
            <person name="Li L.T."/>
            <person name="Librado P."/>
            <person name="Lopez L."/>
            <person name="Munoz A."/>
            <person name="Noel B."/>
            <person name="Pallavicini A."/>
            <person name="Perrotta G."/>
            <person name="Poncet V."/>
            <person name="Pot D."/>
            <person name="Priyono X."/>
            <person name="Rigoreau M."/>
            <person name="Rouard M."/>
            <person name="Rozas J."/>
            <person name="Tranchant-Dubreuil C."/>
            <person name="VanBuren R."/>
            <person name="Zhang Q."/>
            <person name="Andrade A.C."/>
            <person name="Argout X."/>
            <person name="Bertrand B."/>
            <person name="de Kochko A."/>
            <person name="Graziosi G."/>
            <person name="Henry R.J."/>
            <person name="Jayarama X."/>
            <person name="Ming R."/>
            <person name="Nagai C."/>
            <person name="Rounsley S."/>
            <person name="Sankoff D."/>
            <person name="Giuliano G."/>
            <person name="Albert V.A."/>
            <person name="Wincker P."/>
            <person name="Lashermes P."/>
        </authorList>
    </citation>
    <scope>NUCLEOTIDE SEQUENCE [LARGE SCALE GENOMIC DNA]</scope>
    <source>
        <strain evidence="2">cv. DH200-94</strain>
    </source>
</reference>
<organism evidence="1 2">
    <name type="scientific">Coffea canephora</name>
    <name type="common">Robusta coffee</name>
    <dbReference type="NCBI Taxonomy" id="49390"/>
    <lineage>
        <taxon>Eukaryota</taxon>
        <taxon>Viridiplantae</taxon>
        <taxon>Streptophyta</taxon>
        <taxon>Embryophyta</taxon>
        <taxon>Tracheophyta</taxon>
        <taxon>Spermatophyta</taxon>
        <taxon>Magnoliopsida</taxon>
        <taxon>eudicotyledons</taxon>
        <taxon>Gunneridae</taxon>
        <taxon>Pentapetalae</taxon>
        <taxon>asterids</taxon>
        <taxon>lamiids</taxon>
        <taxon>Gentianales</taxon>
        <taxon>Rubiaceae</taxon>
        <taxon>Ixoroideae</taxon>
        <taxon>Gardenieae complex</taxon>
        <taxon>Bertiereae - Coffeeae clade</taxon>
        <taxon>Coffeeae</taxon>
        <taxon>Coffea</taxon>
    </lineage>
</organism>
<dbReference type="AlphaFoldDB" id="A0A068V769"/>
<dbReference type="EMBL" id="HG739205">
    <property type="protein sequence ID" value="CDP16324.1"/>
    <property type="molecule type" value="Genomic_DNA"/>
</dbReference>
<dbReference type="Gramene" id="CDP16324">
    <property type="protein sequence ID" value="CDP16324"/>
    <property type="gene ID" value="GSCOC_T00018121001"/>
</dbReference>
<accession>A0A068V769</accession>
<evidence type="ECO:0000313" key="1">
    <source>
        <dbReference type="EMBL" id="CDP16324.1"/>
    </source>
</evidence>
<keyword evidence="2" id="KW-1185">Reference proteome</keyword>
<dbReference type="Proteomes" id="UP000295252">
    <property type="component" value="Chromosome VIII"/>
</dbReference>